<feature type="transmembrane region" description="Helical" evidence="1">
    <location>
        <begin position="149"/>
        <end position="166"/>
    </location>
</feature>
<feature type="transmembrane region" description="Helical" evidence="1">
    <location>
        <begin position="12"/>
        <end position="29"/>
    </location>
</feature>
<dbReference type="PANTHER" id="PTHR39084:SF1">
    <property type="entry name" value="DUF4010 DOMAIN-CONTAINING PROTEIN"/>
    <property type="match status" value="1"/>
</dbReference>
<feature type="transmembrane region" description="Helical" evidence="1">
    <location>
        <begin position="49"/>
        <end position="77"/>
    </location>
</feature>
<dbReference type="PANTHER" id="PTHR39084">
    <property type="entry name" value="MEMBRANE PROTEIN-RELATED"/>
    <property type="match status" value="1"/>
</dbReference>
<dbReference type="Proteomes" id="UP000185744">
    <property type="component" value="Unassembled WGS sequence"/>
</dbReference>
<organism evidence="4 5">
    <name type="scientific">Methanohalarchaeum thermophilum</name>
    <dbReference type="NCBI Taxonomy" id="1903181"/>
    <lineage>
        <taxon>Archaea</taxon>
        <taxon>Methanobacteriati</taxon>
        <taxon>Methanobacteriota</taxon>
        <taxon>Methanonatronarchaeia</taxon>
        <taxon>Methanonatronarchaeales</taxon>
        <taxon>Methanonatronarchaeaceae</taxon>
        <taxon>Candidatus Methanohalarchaeum</taxon>
    </lineage>
</organism>
<feature type="domain" description="MgtC/SapB/SrpB/YhiD N-terminal" evidence="2">
    <location>
        <begin position="18"/>
        <end position="136"/>
    </location>
</feature>
<name>A0A1Q6DY04_METT1</name>
<evidence type="ECO:0000259" key="3">
    <source>
        <dbReference type="Pfam" id="PF13194"/>
    </source>
</evidence>
<proteinExistence type="predicted"/>
<feature type="transmembrane region" description="Helical" evidence="1">
    <location>
        <begin position="310"/>
        <end position="328"/>
    </location>
</feature>
<dbReference type="AlphaFoldDB" id="A0A1Q6DY04"/>
<dbReference type="InParanoid" id="A0A1Q6DY04"/>
<feature type="transmembrane region" description="Helical" evidence="1">
    <location>
        <begin position="178"/>
        <end position="200"/>
    </location>
</feature>
<feature type="transmembrane region" description="Helical" evidence="1">
    <location>
        <begin position="396"/>
        <end position="417"/>
    </location>
</feature>
<sequence length="418" mass="44105">MILFFEEGSFLALAFQIFVAFGLGALIGLEREKSESGGNFAGSRTFPLFALYGALVQTFFPSMLVVAVLSLILPLSLAYSAKIITENDIGLTTLTTALVVVILGAVACYSEEGTMIAIVVGGLITVLLSAKVTLHSFAKNMSQEEKEAIIKFVIVILVILPLLPDRELEALYGLNPHFVWLMVVFVTGLSFCAYILGKLYGPSKGLVATGVLGGFVSSTATAVSMAGRTKESPSLYKISAFSVIIASIVMFPRALVEVTVINPTLVPYVAIPMAAMMLIATFLLLLVYLKSSFDGVIEHEVKNPFRLKTALFFGGIFAIVLLASRSANSFLGAAGVYSTALISGLADVDAITLSLAKLTVEGTINHQVAATGIIIAAISNTLVKATLAWVLGTKKLGKLVTTILGAASIVGLIIVLLL</sequence>
<dbReference type="Pfam" id="PF02308">
    <property type="entry name" value="MgtC"/>
    <property type="match status" value="1"/>
</dbReference>
<feature type="domain" description="DUF4010" evidence="3">
    <location>
        <begin position="184"/>
        <end position="392"/>
    </location>
</feature>
<gene>
    <name evidence="4" type="ORF">BTN85_1745</name>
</gene>
<evidence type="ECO:0000313" key="4">
    <source>
        <dbReference type="EMBL" id="OKY79237.1"/>
    </source>
</evidence>
<reference evidence="4" key="1">
    <citation type="submission" date="2016-12" db="EMBL/GenBank/DDBJ databases">
        <title>Discovery of methanogenic haloarchaea.</title>
        <authorList>
            <person name="Sorokin D.Y."/>
            <person name="Makarova K.S."/>
            <person name="Abbas B."/>
            <person name="Ferrer M."/>
            <person name="Golyshin P.N."/>
        </authorList>
    </citation>
    <scope>NUCLEOTIDE SEQUENCE [LARGE SCALE GENOMIC DNA]</scope>
    <source>
        <strain evidence="4">HMET1</strain>
    </source>
</reference>
<keyword evidence="5" id="KW-1185">Reference proteome</keyword>
<evidence type="ECO:0000259" key="2">
    <source>
        <dbReference type="Pfam" id="PF02308"/>
    </source>
</evidence>
<feature type="transmembrane region" description="Helical" evidence="1">
    <location>
        <begin position="206"/>
        <end position="226"/>
    </location>
</feature>
<feature type="transmembrane region" description="Helical" evidence="1">
    <location>
        <begin position="238"/>
        <end position="256"/>
    </location>
</feature>
<feature type="transmembrane region" description="Helical" evidence="1">
    <location>
        <begin position="116"/>
        <end position="137"/>
    </location>
</feature>
<feature type="transmembrane region" description="Helical" evidence="1">
    <location>
        <begin position="268"/>
        <end position="289"/>
    </location>
</feature>
<dbReference type="InterPro" id="IPR049177">
    <property type="entry name" value="MgtC_SapB_SrpB_YhiD_N"/>
</dbReference>
<feature type="transmembrane region" description="Helical" evidence="1">
    <location>
        <begin position="368"/>
        <end position="390"/>
    </location>
</feature>
<feature type="transmembrane region" description="Helical" evidence="1">
    <location>
        <begin position="89"/>
        <end position="109"/>
    </location>
</feature>
<dbReference type="EMBL" id="MSDW01000001">
    <property type="protein sequence ID" value="OKY79237.1"/>
    <property type="molecule type" value="Genomic_DNA"/>
</dbReference>
<evidence type="ECO:0000256" key="1">
    <source>
        <dbReference type="SAM" id="Phobius"/>
    </source>
</evidence>
<keyword evidence="1" id="KW-0472">Membrane</keyword>
<evidence type="ECO:0000313" key="5">
    <source>
        <dbReference type="Proteomes" id="UP000185744"/>
    </source>
</evidence>
<dbReference type="InterPro" id="IPR025105">
    <property type="entry name" value="DUF4010"/>
</dbReference>
<comment type="caution">
    <text evidence="4">The sequence shown here is derived from an EMBL/GenBank/DDBJ whole genome shotgun (WGS) entry which is preliminary data.</text>
</comment>
<feature type="transmembrane region" description="Helical" evidence="1">
    <location>
        <begin position="334"/>
        <end position="356"/>
    </location>
</feature>
<dbReference type="Pfam" id="PF13194">
    <property type="entry name" value="DUF4010"/>
    <property type="match status" value="1"/>
</dbReference>
<keyword evidence="1" id="KW-1133">Transmembrane helix</keyword>
<keyword evidence="1" id="KW-0812">Transmembrane</keyword>
<protein>
    <submittedName>
        <fullName evidence="4">Mg2+ transport system protein MgtC</fullName>
    </submittedName>
</protein>
<accession>A0A1Q6DY04</accession>